<dbReference type="Proteomes" id="UP000308267">
    <property type="component" value="Unassembled WGS sequence"/>
</dbReference>
<evidence type="ECO:0000313" key="3">
    <source>
        <dbReference type="Proteomes" id="UP000308267"/>
    </source>
</evidence>
<accession>A0A4V3SDX1</accession>
<organism evidence="2 3">
    <name type="scientific">Opisthorchis felineus</name>
    <dbReference type="NCBI Taxonomy" id="147828"/>
    <lineage>
        <taxon>Eukaryota</taxon>
        <taxon>Metazoa</taxon>
        <taxon>Spiralia</taxon>
        <taxon>Lophotrochozoa</taxon>
        <taxon>Platyhelminthes</taxon>
        <taxon>Trematoda</taxon>
        <taxon>Digenea</taxon>
        <taxon>Opisthorchiida</taxon>
        <taxon>Opisthorchiata</taxon>
        <taxon>Opisthorchiidae</taxon>
        <taxon>Opisthorchis</taxon>
    </lineage>
</organism>
<name>A0A4V3SDX1_OPIFE</name>
<sequence length="109" mass="12213">MLLSLMMMMMIRISKMECVVVWCCVNVSGTKMHGSAECIRNERYEIGALSFTALYGIKRWNLFRPVIELGVRSVFKTEVISEDKHEVSPLGGAFPGDVLLAVVWSAVID</sequence>
<evidence type="ECO:0000256" key="1">
    <source>
        <dbReference type="SAM" id="SignalP"/>
    </source>
</evidence>
<keyword evidence="1" id="KW-0732">Signal</keyword>
<feature type="signal peptide" evidence="1">
    <location>
        <begin position="1"/>
        <end position="18"/>
    </location>
</feature>
<gene>
    <name evidence="2" type="ORF">CRM22_007517</name>
</gene>
<keyword evidence="3" id="KW-1185">Reference proteome</keyword>
<comment type="caution">
    <text evidence="2">The sequence shown here is derived from an EMBL/GenBank/DDBJ whole genome shotgun (WGS) entry which is preliminary data.</text>
</comment>
<reference evidence="2 3" key="1">
    <citation type="journal article" date="2019" name="BMC Genomics">
        <title>New insights from Opisthorchis felineus genome: update on genomics of the epidemiologically important liver flukes.</title>
        <authorList>
            <person name="Ershov N.I."/>
            <person name="Mordvinov V.A."/>
            <person name="Prokhortchouk E.B."/>
            <person name="Pakharukova M.Y."/>
            <person name="Gunbin K.V."/>
            <person name="Ustyantsev K."/>
            <person name="Genaev M.A."/>
            <person name="Blinov A.G."/>
            <person name="Mazur A."/>
            <person name="Boulygina E."/>
            <person name="Tsygankova S."/>
            <person name="Khrameeva E."/>
            <person name="Chekanov N."/>
            <person name="Fan G."/>
            <person name="Xiao A."/>
            <person name="Zhang H."/>
            <person name="Xu X."/>
            <person name="Yang H."/>
            <person name="Solovyev V."/>
            <person name="Lee S.M."/>
            <person name="Liu X."/>
            <person name="Afonnikov D.A."/>
            <person name="Skryabin K.G."/>
        </authorList>
    </citation>
    <scope>NUCLEOTIDE SEQUENCE [LARGE SCALE GENOMIC DNA]</scope>
    <source>
        <strain evidence="2">AK-0245</strain>
        <tissue evidence="2">Whole organism</tissue>
    </source>
</reference>
<protein>
    <recommendedName>
        <fullName evidence="4">Secreted protein</fullName>
    </recommendedName>
</protein>
<dbReference type="AlphaFoldDB" id="A0A4V3SDX1"/>
<dbReference type="EMBL" id="SJOL01007614">
    <property type="protein sequence ID" value="TGZ62294.1"/>
    <property type="molecule type" value="Genomic_DNA"/>
</dbReference>
<proteinExistence type="predicted"/>
<feature type="chain" id="PRO_5020187433" description="Secreted protein" evidence="1">
    <location>
        <begin position="19"/>
        <end position="109"/>
    </location>
</feature>
<evidence type="ECO:0008006" key="4">
    <source>
        <dbReference type="Google" id="ProtNLM"/>
    </source>
</evidence>
<evidence type="ECO:0000313" key="2">
    <source>
        <dbReference type="EMBL" id="TGZ62294.1"/>
    </source>
</evidence>